<evidence type="ECO:0000313" key="9">
    <source>
        <dbReference type="EMBL" id="ODM14355.1"/>
    </source>
</evidence>
<keyword evidence="6" id="KW-0175">Coiled coil</keyword>
<reference evidence="9 10" key="1">
    <citation type="journal article" date="2016" name="BMC Genomics">
        <title>Comparative genomic and transcriptomic analyses of the Fuzhuan brick tea-fermentation fungus Aspergillus cristatus.</title>
        <authorList>
            <person name="Ge Y."/>
            <person name="Wang Y."/>
            <person name="Liu Y."/>
            <person name="Tan Y."/>
            <person name="Ren X."/>
            <person name="Zhang X."/>
            <person name="Hyde K.D."/>
            <person name="Liu Y."/>
            <person name="Liu Z."/>
        </authorList>
    </citation>
    <scope>NUCLEOTIDE SEQUENCE [LARGE SCALE GENOMIC DNA]</scope>
    <source>
        <strain evidence="9 10">GZAAS20.1005</strain>
    </source>
</reference>
<keyword evidence="5" id="KW-0539">Nucleus</keyword>
<dbReference type="InterPro" id="IPR001138">
    <property type="entry name" value="Zn2Cys6_DnaBD"/>
</dbReference>
<keyword evidence="10" id="KW-1185">Reference proteome</keyword>
<keyword evidence="2" id="KW-0805">Transcription regulation</keyword>
<dbReference type="CDD" id="cd00067">
    <property type="entry name" value="GAL4"/>
    <property type="match status" value="1"/>
</dbReference>
<accession>A0A1E3B0A3</accession>
<dbReference type="GO" id="GO:0006351">
    <property type="term" value="P:DNA-templated transcription"/>
    <property type="evidence" value="ECO:0007669"/>
    <property type="project" value="InterPro"/>
</dbReference>
<protein>
    <recommendedName>
        <fullName evidence="8">Zn(2)-C6 fungal-type domain-containing protein</fullName>
    </recommendedName>
</protein>
<dbReference type="EMBL" id="JXNT01000027">
    <property type="protein sequence ID" value="ODM14355.1"/>
    <property type="molecule type" value="Genomic_DNA"/>
</dbReference>
<dbReference type="Proteomes" id="UP000094569">
    <property type="component" value="Unassembled WGS sequence"/>
</dbReference>
<feature type="coiled-coil region" evidence="6">
    <location>
        <begin position="95"/>
        <end position="122"/>
    </location>
</feature>
<dbReference type="PANTHER" id="PTHR47256:SF4">
    <property type="entry name" value="ZN(II)2CYS6 TRANSCRIPTION FACTOR (EUROFUNG)"/>
    <property type="match status" value="1"/>
</dbReference>
<dbReference type="VEuPathDB" id="FungiDB:SI65_10190"/>
<dbReference type="GO" id="GO:0000981">
    <property type="term" value="F:DNA-binding transcription factor activity, RNA polymerase II-specific"/>
    <property type="evidence" value="ECO:0007669"/>
    <property type="project" value="InterPro"/>
</dbReference>
<dbReference type="Pfam" id="PF00172">
    <property type="entry name" value="Zn_clus"/>
    <property type="match status" value="1"/>
</dbReference>
<keyword evidence="3" id="KW-0238">DNA-binding</keyword>
<dbReference type="InterPro" id="IPR036864">
    <property type="entry name" value="Zn2-C6_fun-type_DNA-bd_sf"/>
</dbReference>
<feature type="region of interest" description="Disordered" evidence="7">
    <location>
        <begin position="1"/>
        <end position="47"/>
    </location>
</feature>
<feature type="domain" description="Zn(2)-C6 fungal-type" evidence="8">
    <location>
        <begin position="54"/>
        <end position="83"/>
    </location>
</feature>
<evidence type="ECO:0000256" key="5">
    <source>
        <dbReference type="ARBA" id="ARBA00023242"/>
    </source>
</evidence>
<dbReference type="CDD" id="cd12148">
    <property type="entry name" value="fungal_TF_MHR"/>
    <property type="match status" value="1"/>
</dbReference>
<evidence type="ECO:0000313" key="10">
    <source>
        <dbReference type="Proteomes" id="UP000094569"/>
    </source>
</evidence>
<evidence type="ECO:0000256" key="4">
    <source>
        <dbReference type="ARBA" id="ARBA00023163"/>
    </source>
</evidence>
<dbReference type="SUPFAM" id="SSF57701">
    <property type="entry name" value="Zn2/Cys6 DNA-binding domain"/>
    <property type="match status" value="1"/>
</dbReference>
<dbReference type="AlphaFoldDB" id="A0A1E3B0A3"/>
<evidence type="ECO:0000256" key="1">
    <source>
        <dbReference type="ARBA" id="ARBA00022723"/>
    </source>
</evidence>
<dbReference type="STRING" id="573508.A0A1E3B0A3"/>
<evidence type="ECO:0000256" key="6">
    <source>
        <dbReference type="SAM" id="Coils"/>
    </source>
</evidence>
<organism evidence="9 10">
    <name type="scientific">Aspergillus cristatus</name>
    <name type="common">Chinese Fuzhuan brick tea-fermentation fungus</name>
    <name type="synonym">Eurotium cristatum</name>
    <dbReference type="NCBI Taxonomy" id="573508"/>
    <lineage>
        <taxon>Eukaryota</taxon>
        <taxon>Fungi</taxon>
        <taxon>Dikarya</taxon>
        <taxon>Ascomycota</taxon>
        <taxon>Pezizomycotina</taxon>
        <taxon>Eurotiomycetes</taxon>
        <taxon>Eurotiomycetidae</taxon>
        <taxon>Eurotiales</taxon>
        <taxon>Aspergillaceae</taxon>
        <taxon>Aspergillus</taxon>
        <taxon>Aspergillus subgen. Aspergillus</taxon>
    </lineage>
</organism>
<dbReference type="OrthoDB" id="2593732at2759"/>
<name>A0A1E3B0A3_ASPCR</name>
<gene>
    <name evidence="9" type="ORF">SI65_10190</name>
</gene>
<dbReference type="InterPro" id="IPR007219">
    <property type="entry name" value="XnlR_reg_dom"/>
</dbReference>
<dbReference type="Gene3D" id="4.10.240.10">
    <property type="entry name" value="Zn(2)-C6 fungal-type DNA-binding domain"/>
    <property type="match status" value="1"/>
</dbReference>
<dbReference type="InterPro" id="IPR053187">
    <property type="entry name" value="Notoamide_regulator"/>
</dbReference>
<proteinExistence type="predicted"/>
<keyword evidence="4" id="KW-0804">Transcription</keyword>
<evidence type="ECO:0000259" key="8">
    <source>
        <dbReference type="PROSITE" id="PS50048"/>
    </source>
</evidence>
<dbReference type="GO" id="GO:0003677">
    <property type="term" value="F:DNA binding"/>
    <property type="evidence" value="ECO:0007669"/>
    <property type="project" value="UniProtKB-KW"/>
</dbReference>
<evidence type="ECO:0000256" key="2">
    <source>
        <dbReference type="ARBA" id="ARBA00023015"/>
    </source>
</evidence>
<comment type="caution">
    <text evidence="9">The sequence shown here is derived from an EMBL/GenBank/DDBJ whole genome shotgun (WGS) entry which is preliminary data.</text>
</comment>
<evidence type="ECO:0000256" key="7">
    <source>
        <dbReference type="SAM" id="MobiDB-lite"/>
    </source>
</evidence>
<feature type="compositionally biased region" description="Pro residues" evidence="7">
    <location>
        <begin position="1"/>
        <end position="15"/>
    </location>
</feature>
<dbReference type="PROSITE" id="PS50048">
    <property type="entry name" value="ZN2_CY6_FUNGAL_2"/>
    <property type="match status" value="1"/>
</dbReference>
<keyword evidence="1" id="KW-0479">Metal-binding</keyword>
<sequence>MSDPLWPWPPRPIAPAPSGGRDETQTASPSGHPPTGQGSSDETSLPLRKHKTTACETCKQKKLKCRGGPPCDYCLINGIDCRTNELSDMRRKGAIERKIEQLEDAERLLLDLVETLKKDDQNVRTCQLINLIRSNASLSEIRFFLERQFSPEELERMPEVVETQNHLARIPKEESYARPRRYVMAIQRLADIPIYRVPAKPWTTVTDDDDLVSHLISIWLTWSHPWFRWVNRDLFIRDMQAGNLDCEFCSPFLVNSILAETSLYSDYCEVFTVPGEMISRGDHFYEETLRLLEEEEEQVSLPTIQGLVTLFVRVAMTGKDRIGWMYLDMAIRAAKEYDVSHPYRPTDQESSRIVQDAINETLWGVFNICCTVNLCALRHVDMEPPQRPRPLMNHEKASDSWTPYPKQKDPVPSHLSCSFHRWCDLCCIMIVITRTFFNSEDRPSPSELLAIGENIERQLQCWYTNLPDCLRVRETTVPHILYLHLFYHTVRAQLYSFLRSQADGNNDTIGVEEYKSRHFSTARRIAALFDMHRQQWGVERMHQSTIQCVAVGCLSILEGLEFPENSRAFVTLCTVARDFGRHFGLARVVLQVIQVVAQNTRVILPQDTHALFQEFEETRWAGERPMQSSSLYFSAVYRLAQGAGDYERDGQHQPDWDYL</sequence>
<dbReference type="Pfam" id="PF04082">
    <property type="entry name" value="Fungal_trans"/>
    <property type="match status" value="1"/>
</dbReference>
<evidence type="ECO:0000256" key="3">
    <source>
        <dbReference type="ARBA" id="ARBA00023125"/>
    </source>
</evidence>
<dbReference type="GO" id="GO:0008270">
    <property type="term" value="F:zinc ion binding"/>
    <property type="evidence" value="ECO:0007669"/>
    <property type="project" value="InterPro"/>
</dbReference>
<dbReference type="PROSITE" id="PS00463">
    <property type="entry name" value="ZN2_CY6_FUNGAL_1"/>
    <property type="match status" value="1"/>
</dbReference>
<dbReference type="PANTHER" id="PTHR47256">
    <property type="entry name" value="ZN(II)2CYS6 TRANSCRIPTION FACTOR (EUROFUNG)-RELATED"/>
    <property type="match status" value="1"/>
</dbReference>
<dbReference type="SMART" id="SM00066">
    <property type="entry name" value="GAL4"/>
    <property type="match status" value="1"/>
</dbReference>